<dbReference type="GO" id="GO:0046872">
    <property type="term" value="F:metal ion binding"/>
    <property type="evidence" value="ECO:0007669"/>
    <property type="project" value="UniProtKB-KW"/>
</dbReference>
<keyword evidence="1" id="KW-0479">Metal-binding</keyword>
<keyword evidence="6" id="KW-1185">Reference proteome</keyword>
<sequence length="492" mass="54319">MLHENNTIGEVKDEVLYQVAKAAFEGNLHKIEATLPYEILPGTKPKFRCCVHKEREIVRERIMLAKNINPADGEPCHNTVKILPSACENCPITRFSVTDNCQKCMGKKCMQACRFGAITMARDKAYINPEKCKECGQCFDACPYNAIVDIMRPCRRACPVDAIQADEDGRVWIDDEKCIRCGSCISKCPFGAISDSSRMLEVIDYLKGDRPVYALVAPAAEGQFGMDITMESIRKGAKKMGFKDMVDVAIGADFVSDSEAKEWAEAHEAGKKMTTSCCPAFVHLIRRHFPELADHISTTVSPMAATARLVKAMYPGAVCIFIGPCIAKKSEAGQDQDKEGENADLVLTFEEFQAMLRAKNIKLEPVTLEEPQNGSIHAKGYSNSGGVTKAVKQAYIEHGGQSGLNVRQCNGAAECRKALMLLKAGKLPEDFIEGMACEGGCVAGPGNIQEERAFKRERDKQLKKADDRLVTDTVSEYSKYDFSMHRHNQTEA</sequence>
<evidence type="ECO:0000313" key="5">
    <source>
        <dbReference type="EMBL" id="RRK30762.1"/>
    </source>
</evidence>
<comment type="caution">
    <text evidence="5">The sequence shown here is derived from an EMBL/GenBank/DDBJ whole genome shotgun (WGS) entry which is preliminary data.</text>
</comment>
<dbReference type="NCBIfam" id="TIGR04105">
    <property type="entry name" value="FeFe_hydrog_B1"/>
    <property type="match status" value="1"/>
</dbReference>
<dbReference type="CDD" id="cd10549">
    <property type="entry name" value="MtMvhB_like"/>
    <property type="match status" value="1"/>
</dbReference>
<dbReference type="SUPFAM" id="SSF53920">
    <property type="entry name" value="Fe-only hydrogenase"/>
    <property type="match status" value="1"/>
</dbReference>
<evidence type="ECO:0000259" key="4">
    <source>
        <dbReference type="PROSITE" id="PS51379"/>
    </source>
</evidence>
<dbReference type="PANTHER" id="PTHR11615">
    <property type="entry name" value="NITRATE, FORMATE, IRON DEHYDROGENASE"/>
    <property type="match status" value="1"/>
</dbReference>
<accession>A0A3R8JK35</accession>
<evidence type="ECO:0000256" key="2">
    <source>
        <dbReference type="ARBA" id="ARBA00023004"/>
    </source>
</evidence>
<organism evidence="5 6">
    <name type="scientific">Schaedlerella arabinosiphila</name>
    <dbReference type="NCBI Taxonomy" id="2044587"/>
    <lineage>
        <taxon>Bacteria</taxon>
        <taxon>Bacillati</taxon>
        <taxon>Bacillota</taxon>
        <taxon>Clostridia</taxon>
        <taxon>Lachnospirales</taxon>
        <taxon>Lachnospiraceae</taxon>
        <taxon>Schaedlerella</taxon>
    </lineage>
</organism>
<keyword evidence="3" id="KW-0411">Iron-sulfur</keyword>
<dbReference type="InterPro" id="IPR027631">
    <property type="entry name" value="Mono_FeFe_hydrog"/>
</dbReference>
<dbReference type="InterPro" id="IPR004108">
    <property type="entry name" value="Fe_hydrogenase_lsu_C"/>
</dbReference>
<evidence type="ECO:0000256" key="1">
    <source>
        <dbReference type="ARBA" id="ARBA00022723"/>
    </source>
</evidence>
<evidence type="ECO:0000313" key="6">
    <source>
        <dbReference type="Proteomes" id="UP000274920"/>
    </source>
</evidence>
<dbReference type="InterPro" id="IPR050340">
    <property type="entry name" value="Cytosolic_Fe-S_CAF"/>
</dbReference>
<reference evidence="5" key="1">
    <citation type="submission" date="2018-10" db="EMBL/GenBank/DDBJ databases">
        <title>Schaedlerella arabinophila gen. nov. sp. nov., isolated from the mouse intestinal tract and comparative analysis with the genome of the closely related altered Schaedler flora strain ASF502.</title>
        <authorList>
            <person name="Miyake S."/>
            <person name="Soh M."/>
            <person name="Seedorf H."/>
        </authorList>
    </citation>
    <scope>NUCLEOTIDE SEQUENCE [LARGE SCALE GENOMIC DNA]</scope>
    <source>
        <strain evidence="5">DSM 106076</strain>
    </source>
</reference>
<evidence type="ECO:0000256" key="3">
    <source>
        <dbReference type="ARBA" id="ARBA00023014"/>
    </source>
</evidence>
<gene>
    <name evidence="5" type="ORF">EBB54_04755</name>
</gene>
<dbReference type="PROSITE" id="PS00198">
    <property type="entry name" value="4FE4S_FER_1"/>
    <property type="match status" value="1"/>
</dbReference>
<dbReference type="RefSeq" id="WP_125126558.1">
    <property type="nucleotide sequence ID" value="NZ_RHJS01000002.1"/>
</dbReference>
<dbReference type="InterPro" id="IPR017900">
    <property type="entry name" value="4Fe4S_Fe_S_CS"/>
</dbReference>
<keyword evidence="2" id="KW-0408">Iron</keyword>
<dbReference type="Pfam" id="PF00037">
    <property type="entry name" value="Fer4"/>
    <property type="match status" value="1"/>
</dbReference>
<protein>
    <submittedName>
        <fullName evidence="5">4Fe-4S dicluster domain-containing protein</fullName>
    </submittedName>
</protein>
<dbReference type="Pfam" id="PF25160">
    <property type="entry name" value="LdpA_Fe-S-bd"/>
    <property type="match status" value="1"/>
</dbReference>
<dbReference type="PROSITE" id="PS51379">
    <property type="entry name" value="4FE4S_FER_2"/>
    <property type="match status" value="2"/>
</dbReference>
<dbReference type="InterPro" id="IPR057431">
    <property type="entry name" value="LdpA_Fe-S-bd"/>
</dbReference>
<dbReference type="GO" id="GO:0051536">
    <property type="term" value="F:iron-sulfur cluster binding"/>
    <property type="evidence" value="ECO:0007669"/>
    <property type="project" value="UniProtKB-KW"/>
</dbReference>
<dbReference type="AlphaFoldDB" id="A0A3R8JK35"/>
<dbReference type="Gene3D" id="3.40.950.10">
    <property type="entry name" value="Fe-only Hydrogenase (Larger Subunit), Chain L, domain 3"/>
    <property type="match status" value="1"/>
</dbReference>
<dbReference type="Proteomes" id="UP000274920">
    <property type="component" value="Unassembled WGS sequence"/>
</dbReference>
<proteinExistence type="predicted"/>
<name>A0A3R8JK35_9FIRM</name>
<dbReference type="EMBL" id="RHJS01000002">
    <property type="protein sequence ID" value="RRK30762.1"/>
    <property type="molecule type" value="Genomic_DNA"/>
</dbReference>
<dbReference type="SUPFAM" id="SSF54862">
    <property type="entry name" value="4Fe-4S ferredoxins"/>
    <property type="match status" value="1"/>
</dbReference>
<dbReference type="Pfam" id="PF02906">
    <property type="entry name" value="Fe_hyd_lg_C"/>
    <property type="match status" value="1"/>
</dbReference>
<dbReference type="InterPro" id="IPR017896">
    <property type="entry name" value="4Fe4S_Fe-S-bd"/>
</dbReference>
<dbReference type="Gene3D" id="3.30.70.20">
    <property type="match status" value="2"/>
</dbReference>
<feature type="domain" description="4Fe-4S ferredoxin-type" evidence="4">
    <location>
        <begin position="123"/>
        <end position="153"/>
    </location>
</feature>
<dbReference type="InterPro" id="IPR009016">
    <property type="entry name" value="Fe_hydrogenase"/>
</dbReference>
<feature type="domain" description="4Fe-4S ferredoxin-type" evidence="4">
    <location>
        <begin position="169"/>
        <end position="198"/>
    </location>
</feature>